<reference evidence="1 2" key="1">
    <citation type="submission" date="2019-09" db="EMBL/GenBank/DDBJ databases">
        <authorList>
            <person name="Chandra G."/>
            <person name="Truman W A."/>
        </authorList>
    </citation>
    <scope>NUCLEOTIDE SEQUENCE [LARGE SCALE GENOMIC DNA]</scope>
    <source>
        <strain evidence="1">PS847</strain>
    </source>
</reference>
<protein>
    <submittedName>
        <fullName evidence="1">Uncharacterized protein</fullName>
    </submittedName>
</protein>
<gene>
    <name evidence="1" type="ORF">PS847_00821</name>
</gene>
<name>A0A5E7HDS1_PSEFL</name>
<organism evidence="1 2">
    <name type="scientific">Pseudomonas fluorescens</name>
    <dbReference type="NCBI Taxonomy" id="294"/>
    <lineage>
        <taxon>Bacteria</taxon>
        <taxon>Pseudomonadati</taxon>
        <taxon>Pseudomonadota</taxon>
        <taxon>Gammaproteobacteria</taxon>
        <taxon>Pseudomonadales</taxon>
        <taxon>Pseudomonadaceae</taxon>
        <taxon>Pseudomonas</taxon>
    </lineage>
</organism>
<proteinExistence type="predicted"/>
<sequence>MPAPIKPFTAPGIRFVPSELPNPHKKTTDALSVDPFQPIFNKTYTGNLYAYNLFARHWPSRSTATSDPNEPTISQPLP</sequence>
<evidence type="ECO:0000313" key="1">
    <source>
        <dbReference type="EMBL" id="VVO61526.1"/>
    </source>
</evidence>
<dbReference type="EMBL" id="CABVIC010000001">
    <property type="protein sequence ID" value="VVO61526.1"/>
    <property type="molecule type" value="Genomic_DNA"/>
</dbReference>
<evidence type="ECO:0000313" key="2">
    <source>
        <dbReference type="Proteomes" id="UP000326067"/>
    </source>
</evidence>
<accession>A0A5E7HDS1</accession>
<dbReference type="AlphaFoldDB" id="A0A5E7HDS1"/>
<dbReference type="Proteomes" id="UP000326067">
    <property type="component" value="Unassembled WGS sequence"/>
</dbReference>